<evidence type="ECO:0000313" key="2">
    <source>
        <dbReference type="EMBL" id="GAA1603661.1"/>
    </source>
</evidence>
<feature type="compositionally biased region" description="Low complexity" evidence="1">
    <location>
        <begin position="71"/>
        <end position="85"/>
    </location>
</feature>
<proteinExistence type="predicted"/>
<dbReference type="EMBL" id="BAAAPH010000033">
    <property type="protein sequence ID" value="GAA1603661.1"/>
    <property type="molecule type" value="Genomic_DNA"/>
</dbReference>
<evidence type="ECO:0000256" key="1">
    <source>
        <dbReference type="SAM" id="MobiDB-lite"/>
    </source>
</evidence>
<dbReference type="Proteomes" id="UP001501705">
    <property type="component" value="Unassembled WGS sequence"/>
</dbReference>
<gene>
    <name evidence="2" type="ORF">GCM10009804_70030</name>
</gene>
<organism evidence="2 3">
    <name type="scientific">Kribbella hippodromi</name>
    <dbReference type="NCBI Taxonomy" id="434347"/>
    <lineage>
        <taxon>Bacteria</taxon>
        <taxon>Bacillati</taxon>
        <taxon>Actinomycetota</taxon>
        <taxon>Actinomycetes</taxon>
        <taxon>Propionibacteriales</taxon>
        <taxon>Kribbellaceae</taxon>
        <taxon>Kribbella</taxon>
    </lineage>
</organism>
<feature type="compositionally biased region" description="Pro residues" evidence="1">
    <location>
        <begin position="86"/>
        <end position="100"/>
    </location>
</feature>
<reference evidence="3" key="1">
    <citation type="journal article" date="2019" name="Int. J. Syst. Evol. Microbiol.">
        <title>The Global Catalogue of Microorganisms (GCM) 10K type strain sequencing project: providing services to taxonomists for standard genome sequencing and annotation.</title>
        <authorList>
            <consortium name="The Broad Institute Genomics Platform"/>
            <consortium name="The Broad Institute Genome Sequencing Center for Infectious Disease"/>
            <person name="Wu L."/>
            <person name="Ma J."/>
        </authorList>
    </citation>
    <scope>NUCLEOTIDE SEQUENCE [LARGE SCALE GENOMIC DNA]</scope>
    <source>
        <strain evidence="3">JCM 15572</strain>
    </source>
</reference>
<sequence>MNTLQRQPRLFRLVRHTTPTAILAEGVEWSDGATTVRWRGPWPGTSTWDAGVPALLATHGTNGRTQLHWSTPTVPADPAPTGTAAPPTPPTGIAGPPAPPAARQERTTIVGATTVWLPAPAPDGRCSQCGREWPCFTCGP</sequence>
<dbReference type="RefSeq" id="WP_344240717.1">
    <property type="nucleotide sequence ID" value="NZ_BAAAPH010000033.1"/>
</dbReference>
<feature type="region of interest" description="Disordered" evidence="1">
    <location>
        <begin position="68"/>
        <end position="102"/>
    </location>
</feature>
<protein>
    <submittedName>
        <fullName evidence="2">Uncharacterized protein</fullName>
    </submittedName>
</protein>
<accession>A0ABP4Q7Y1</accession>
<evidence type="ECO:0000313" key="3">
    <source>
        <dbReference type="Proteomes" id="UP001501705"/>
    </source>
</evidence>
<name>A0ABP4Q7Y1_9ACTN</name>
<keyword evidence="3" id="KW-1185">Reference proteome</keyword>
<comment type="caution">
    <text evidence="2">The sequence shown here is derived from an EMBL/GenBank/DDBJ whole genome shotgun (WGS) entry which is preliminary data.</text>
</comment>